<name>A0A8D2LJS7_VARKO</name>
<protein>
    <submittedName>
        <fullName evidence="1">Uncharacterized protein</fullName>
    </submittedName>
</protein>
<proteinExistence type="predicted"/>
<dbReference type="OMA" id="MDLHGPG"/>
<keyword evidence="2" id="KW-1185">Reference proteome</keyword>
<dbReference type="AlphaFoldDB" id="A0A8D2LJS7"/>
<evidence type="ECO:0000313" key="2">
    <source>
        <dbReference type="Proteomes" id="UP000694545"/>
    </source>
</evidence>
<reference evidence="1" key="2">
    <citation type="submission" date="2025-09" db="UniProtKB">
        <authorList>
            <consortium name="Ensembl"/>
        </authorList>
    </citation>
    <scope>IDENTIFICATION</scope>
</reference>
<reference evidence="1" key="1">
    <citation type="submission" date="2025-08" db="UniProtKB">
        <authorList>
            <consortium name="Ensembl"/>
        </authorList>
    </citation>
    <scope>IDENTIFICATION</scope>
</reference>
<organism evidence="1 2">
    <name type="scientific">Varanus komodoensis</name>
    <name type="common">Komodo dragon</name>
    <dbReference type="NCBI Taxonomy" id="61221"/>
    <lineage>
        <taxon>Eukaryota</taxon>
        <taxon>Metazoa</taxon>
        <taxon>Chordata</taxon>
        <taxon>Craniata</taxon>
        <taxon>Vertebrata</taxon>
        <taxon>Euteleostomi</taxon>
        <taxon>Lepidosauria</taxon>
        <taxon>Squamata</taxon>
        <taxon>Bifurcata</taxon>
        <taxon>Unidentata</taxon>
        <taxon>Episquamata</taxon>
        <taxon>Toxicofera</taxon>
        <taxon>Anguimorpha</taxon>
        <taxon>Paleoanguimorpha</taxon>
        <taxon>Varanoidea</taxon>
        <taxon>Varanidae</taxon>
        <taxon>Varanus</taxon>
    </lineage>
</organism>
<dbReference type="Proteomes" id="UP000694545">
    <property type="component" value="Unplaced"/>
</dbReference>
<dbReference type="Ensembl" id="ENSVKKT00000023029.1">
    <property type="protein sequence ID" value="ENSVKKP00000022471.1"/>
    <property type="gene ID" value="ENSVKKG00000014961.1"/>
</dbReference>
<evidence type="ECO:0000313" key="1">
    <source>
        <dbReference type="Ensembl" id="ENSVKKP00000022471.1"/>
    </source>
</evidence>
<sequence length="159" mass="15937">MLMAPILPAPAAPAPALPLPIKQEVAGTSPDTLAVLPPGASPLVASGGAGPVDLAFGTDSGQASLLSNFSQPEGLGLAPQQVVWPSSVGMDLHGPGPDGLFEMDKGALGDQGGLLRLPEGEGLLLDAAGGDPLDPEVLDSEEKVLTQLQSVPVEEPLDL</sequence>
<accession>A0A8D2LJS7</accession>